<accession>A0ABW4LUE7</accession>
<dbReference type="PANTHER" id="PTHR46566">
    <property type="entry name" value="1-PHOSPHOFRUCTOKINASE-RELATED"/>
    <property type="match status" value="1"/>
</dbReference>
<keyword evidence="14" id="KW-1185">Reference proteome</keyword>
<protein>
    <recommendedName>
        <fullName evidence="3 11">1-phosphofructokinase</fullName>
        <shortName evidence="11">Fru1PK</shortName>
        <ecNumber evidence="2 11">2.7.1.56</ecNumber>
    </recommendedName>
    <alternativeName>
        <fullName evidence="8 11">Fructose 1-phosphate kinase</fullName>
    </alternativeName>
</protein>
<proteinExistence type="inferred from homology"/>
<dbReference type="EMBL" id="JBHUEM010000033">
    <property type="protein sequence ID" value="MFD1738117.1"/>
    <property type="molecule type" value="Genomic_DNA"/>
</dbReference>
<keyword evidence="7 11" id="KW-0067">ATP-binding</keyword>
<evidence type="ECO:0000259" key="12">
    <source>
        <dbReference type="Pfam" id="PF00294"/>
    </source>
</evidence>
<dbReference type="SUPFAM" id="SSF53613">
    <property type="entry name" value="Ribokinase-like"/>
    <property type="match status" value="1"/>
</dbReference>
<dbReference type="RefSeq" id="WP_377929332.1">
    <property type="nucleotide sequence ID" value="NZ_JBHUEM010000033.1"/>
</dbReference>
<name>A0ABW4LUE7_9BACI</name>
<dbReference type="InterPro" id="IPR017583">
    <property type="entry name" value="Tagatose/fructose_Pkinase"/>
</dbReference>
<dbReference type="InterPro" id="IPR002173">
    <property type="entry name" value="Carboh/pur_kinase_PfkB_CS"/>
</dbReference>
<feature type="domain" description="Carbohydrate kinase PfkB" evidence="12">
    <location>
        <begin position="7"/>
        <end position="283"/>
    </location>
</feature>
<dbReference type="InterPro" id="IPR022463">
    <property type="entry name" value="1-PFruKinase"/>
</dbReference>
<dbReference type="PIRSF" id="PIRSF000535">
    <property type="entry name" value="1PFK/6PFK/LacC"/>
    <property type="match status" value="1"/>
</dbReference>
<dbReference type="CDD" id="cd01164">
    <property type="entry name" value="FruK_PfkB_like"/>
    <property type="match status" value="1"/>
</dbReference>
<evidence type="ECO:0000256" key="5">
    <source>
        <dbReference type="ARBA" id="ARBA00022741"/>
    </source>
</evidence>
<evidence type="ECO:0000313" key="13">
    <source>
        <dbReference type="EMBL" id="MFD1738117.1"/>
    </source>
</evidence>
<evidence type="ECO:0000256" key="2">
    <source>
        <dbReference type="ARBA" id="ARBA00012131"/>
    </source>
</evidence>
<comment type="caution">
    <text evidence="13">The sequence shown here is derived from an EMBL/GenBank/DDBJ whole genome shotgun (WGS) entry which is preliminary data.</text>
</comment>
<evidence type="ECO:0000313" key="14">
    <source>
        <dbReference type="Proteomes" id="UP001597214"/>
    </source>
</evidence>
<evidence type="ECO:0000256" key="10">
    <source>
        <dbReference type="PIRNR" id="PIRNR000535"/>
    </source>
</evidence>
<evidence type="ECO:0000256" key="7">
    <source>
        <dbReference type="ARBA" id="ARBA00022840"/>
    </source>
</evidence>
<evidence type="ECO:0000256" key="1">
    <source>
        <dbReference type="ARBA" id="ARBA00010688"/>
    </source>
</evidence>
<organism evidence="13 14">
    <name type="scientific">Bacillus salitolerans</name>
    <dbReference type="NCBI Taxonomy" id="1437434"/>
    <lineage>
        <taxon>Bacteria</taxon>
        <taxon>Bacillati</taxon>
        <taxon>Bacillota</taxon>
        <taxon>Bacilli</taxon>
        <taxon>Bacillales</taxon>
        <taxon>Bacillaceae</taxon>
        <taxon>Bacillus</taxon>
    </lineage>
</organism>
<comment type="similarity">
    <text evidence="1 11">Belongs to the carbohydrate kinase PfkB family.</text>
</comment>
<dbReference type="PANTHER" id="PTHR46566:SF1">
    <property type="entry name" value="1-PHOSPHOFRUCTOKINASE"/>
    <property type="match status" value="1"/>
</dbReference>
<dbReference type="Proteomes" id="UP001597214">
    <property type="component" value="Unassembled WGS sequence"/>
</dbReference>
<keyword evidence="5 11" id="KW-0547">Nucleotide-binding</keyword>
<dbReference type="NCBIfam" id="TIGR03168">
    <property type="entry name" value="1-PFK"/>
    <property type="match status" value="1"/>
</dbReference>
<evidence type="ECO:0000256" key="3">
    <source>
        <dbReference type="ARBA" id="ARBA00013596"/>
    </source>
</evidence>
<comment type="catalytic activity">
    <reaction evidence="9 11">
        <text>beta-D-fructose 1-phosphate + ATP = beta-D-fructose 1,6-bisphosphate + ADP + H(+)</text>
        <dbReference type="Rhea" id="RHEA:14213"/>
        <dbReference type="ChEBI" id="CHEBI:15378"/>
        <dbReference type="ChEBI" id="CHEBI:30616"/>
        <dbReference type="ChEBI" id="CHEBI:32966"/>
        <dbReference type="ChEBI" id="CHEBI:138881"/>
        <dbReference type="ChEBI" id="CHEBI:456216"/>
        <dbReference type="EC" id="2.7.1.56"/>
    </reaction>
</comment>
<evidence type="ECO:0000256" key="6">
    <source>
        <dbReference type="ARBA" id="ARBA00022777"/>
    </source>
</evidence>
<dbReference type="PROSITE" id="PS00583">
    <property type="entry name" value="PFKB_KINASES_1"/>
    <property type="match status" value="1"/>
</dbReference>
<dbReference type="InterPro" id="IPR029056">
    <property type="entry name" value="Ribokinase-like"/>
</dbReference>
<comment type="function">
    <text evidence="11">Catalyzes the ATP-dependent phosphorylation of fructose-l-phosphate to fructose-l,6-bisphosphate.</text>
</comment>
<dbReference type="EC" id="2.7.1.56" evidence="2 11"/>
<dbReference type="NCBIfam" id="TIGR03828">
    <property type="entry name" value="pfkB"/>
    <property type="match status" value="1"/>
</dbReference>
<dbReference type="Gene3D" id="3.40.1190.20">
    <property type="match status" value="1"/>
</dbReference>
<dbReference type="PROSITE" id="PS00584">
    <property type="entry name" value="PFKB_KINASES_2"/>
    <property type="match status" value="1"/>
</dbReference>
<evidence type="ECO:0000256" key="4">
    <source>
        <dbReference type="ARBA" id="ARBA00022679"/>
    </source>
</evidence>
<gene>
    <name evidence="13" type="primary">pfkB</name>
    <name evidence="13" type="ORF">ACFSCX_16430</name>
</gene>
<dbReference type="InterPro" id="IPR011611">
    <property type="entry name" value="PfkB_dom"/>
</dbReference>
<evidence type="ECO:0000256" key="9">
    <source>
        <dbReference type="ARBA" id="ARBA00047745"/>
    </source>
</evidence>
<dbReference type="Pfam" id="PF00294">
    <property type="entry name" value="PfkB"/>
    <property type="match status" value="1"/>
</dbReference>
<evidence type="ECO:0000256" key="8">
    <source>
        <dbReference type="ARBA" id="ARBA00032802"/>
    </source>
</evidence>
<keyword evidence="4 10" id="KW-0808">Transferase</keyword>
<reference evidence="14" key="1">
    <citation type="journal article" date="2019" name="Int. J. Syst. Evol. Microbiol.">
        <title>The Global Catalogue of Microorganisms (GCM) 10K type strain sequencing project: providing services to taxonomists for standard genome sequencing and annotation.</title>
        <authorList>
            <consortium name="The Broad Institute Genomics Platform"/>
            <consortium name="The Broad Institute Genome Sequencing Center for Infectious Disease"/>
            <person name="Wu L."/>
            <person name="Ma J."/>
        </authorList>
    </citation>
    <scope>NUCLEOTIDE SEQUENCE [LARGE SCALE GENOMIC DNA]</scope>
    <source>
        <strain evidence="14">CCUG 49339</strain>
    </source>
</reference>
<keyword evidence="6 11" id="KW-0418">Kinase</keyword>
<evidence type="ECO:0000256" key="11">
    <source>
        <dbReference type="RuleBase" id="RU369061"/>
    </source>
</evidence>
<dbReference type="GO" id="GO:0008662">
    <property type="term" value="F:1-phosphofructokinase activity"/>
    <property type="evidence" value="ECO:0007669"/>
    <property type="project" value="UniProtKB-EC"/>
</dbReference>
<sequence>MIYTCTLNPSIDYVVELDQLQVGSLNRTKQSFYYPGGKGINVSRVLSNIGIENTALGYVGGFTGRFIKDFLSNEGIPHQFIEVEEPTRINVKLKTNRETEVNGAGPYISVVKQKSLLNYLHSLTKEDYLVLAGSLPSSISVDFYTSIAQLCSKKDIPFIIDVSGPALQEVLSFKPLLVKPNQHELGDLLGVTIETKAEAALYGKRLVEQGAQNVIVSMGGAGAVFINQDITAFANVPIGIVRNSVGAGDSTVAGFLAAYVKTADVLQAFQFGVAAGSATAFSSDLCKKEQVENILPQVKVERVG</sequence>